<name>A0A1I8NQS3_STOCA</name>
<dbReference type="EnsemblMetazoa" id="SCAU001221-RD">
    <property type="protein sequence ID" value="SCAU001221-PD"/>
    <property type="gene ID" value="SCAU001221"/>
</dbReference>
<evidence type="ECO:0008006" key="3">
    <source>
        <dbReference type="Google" id="ProtNLM"/>
    </source>
</evidence>
<accession>A0A1I8NQS3</accession>
<dbReference type="SUPFAM" id="SSF52047">
    <property type="entry name" value="RNI-like"/>
    <property type="match status" value="1"/>
</dbReference>
<dbReference type="InterPro" id="IPR032675">
    <property type="entry name" value="LRR_dom_sf"/>
</dbReference>
<proteinExistence type="predicted"/>
<sequence length="410" mass="49208">MTRKFFPAMDILNADCLREIIIHLSLQDQIALLQVNRYLQQIVQSLWITKYKHNSINFVEKSLKDEDLERFFKTIKDFAESFELRFLDEQKYKLLKKFTYPQIKTVRLTIHPCFIRDEDIKDFHLMFPNLRVFSPHGNLTGRYLDLWPNLTELNLSYCYKLELSYFHSIMRSLHLEHLELNMFPMSKQCEQLDLKEANLENLKYLRLNTYELYYFLVKPMPKLQHLYITNQYNPRQLFDVILSVWRARDIRKLETNVKNVLANCLEMRMNVEELCIINDDNVLPQNVIRSLHLLDDLRVLRFKSCDLTTINIAELLRSIPQIDEISLESCRLPAQLKLNAVELGEERSKLLRLNFWQNIGRRLRNSPEREYRQNTPQSVDVIIKGEHSFFEFTEIPGVDLYFEPLYIQFR</sequence>
<dbReference type="Gene3D" id="3.80.10.10">
    <property type="entry name" value="Ribonuclease Inhibitor"/>
    <property type="match status" value="1"/>
</dbReference>
<dbReference type="STRING" id="35570.A0A1I8NQS3"/>
<dbReference type="KEGG" id="scac:106088019"/>
<protein>
    <recommendedName>
        <fullName evidence="3">F-box domain-containing protein</fullName>
    </recommendedName>
</protein>
<organism evidence="1 2">
    <name type="scientific">Stomoxys calcitrans</name>
    <name type="common">Stable fly</name>
    <name type="synonym">Conops calcitrans</name>
    <dbReference type="NCBI Taxonomy" id="35570"/>
    <lineage>
        <taxon>Eukaryota</taxon>
        <taxon>Metazoa</taxon>
        <taxon>Ecdysozoa</taxon>
        <taxon>Arthropoda</taxon>
        <taxon>Hexapoda</taxon>
        <taxon>Insecta</taxon>
        <taxon>Pterygota</taxon>
        <taxon>Neoptera</taxon>
        <taxon>Endopterygota</taxon>
        <taxon>Diptera</taxon>
        <taxon>Brachycera</taxon>
        <taxon>Muscomorpha</taxon>
        <taxon>Muscoidea</taxon>
        <taxon>Muscidae</taxon>
        <taxon>Stomoxys</taxon>
    </lineage>
</organism>
<dbReference type="VEuPathDB" id="VectorBase:SCAU001221"/>
<dbReference type="AlphaFoldDB" id="A0A1I8NQS3"/>
<gene>
    <name evidence="1" type="primary">106088019</name>
</gene>
<evidence type="ECO:0000313" key="2">
    <source>
        <dbReference type="Proteomes" id="UP000095300"/>
    </source>
</evidence>
<evidence type="ECO:0000313" key="1">
    <source>
        <dbReference type="EnsemblMetazoa" id="SCAU001221-PD"/>
    </source>
</evidence>
<keyword evidence="2" id="KW-1185">Reference proteome</keyword>
<dbReference type="Proteomes" id="UP000095300">
    <property type="component" value="Unassembled WGS sequence"/>
</dbReference>
<dbReference type="OrthoDB" id="7939463at2759"/>
<reference evidence="1" key="1">
    <citation type="submission" date="2020-05" db="UniProtKB">
        <authorList>
            <consortium name="EnsemblMetazoa"/>
        </authorList>
    </citation>
    <scope>IDENTIFICATION</scope>
    <source>
        <strain evidence="1">USDA</strain>
    </source>
</reference>